<feature type="compositionally biased region" description="Basic and acidic residues" evidence="6">
    <location>
        <begin position="26"/>
        <end position="40"/>
    </location>
</feature>
<comment type="function">
    <text evidence="5">Nuclease required for the repair of DNA interstrand cross-links (ICL). Acts as a 5'-3' exonuclease that anchors at a cut end of DNA and cleaves DNA successively at every third nucleotide, allowing to excise an ICL from one strand through flanking incisions.</text>
</comment>
<feature type="domain" description="VRR-NUC" evidence="7">
    <location>
        <begin position="636"/>
        <end position="746"/>
    </location>
</feature>
<dbReference type="InParanoid" id="A0A3N4LGR9"/>
<reference evidence="8 9" key="1">
    <citation type="journal article" date="2018" name="Nat. Ecol. Evol.">
        <title>Pezizomycetes genomes reveal the molecular basis of ectomycorrhizal truffle lifestyle.</title>
        <authorList>
            <person name="Murat C."/>
            <person name="Payen T."/>
            <person name="Noel B."/>
            <person name="Kuo A."/>
            <person name="Morin E."/>
            <person name="Chen J."/>
            <person name="Kohler A."/>
            <person name="Krizsan K."/>
            <person name="Balestrini R."/>
            <person name="Da Silva C."/>
            <person name="Montanini B."/>
            <person name="Hainaut M."/>
            <person name="Levati E."/>
            <person name="Barry K.W."/>
            <person name="Belfiori B."/>
            <person name="Cichocki N."/>
            <person name="Clum A."/>
            <person name="Dockter R.B."/>
            <person name="Fauchery L."/>
            <person name="Guy J."/>
            <person name="Iotti M."/>
            <person name="Le Tacon F."/>
            <person name="Lindquist E.A."/>
            <person name="Lipzen A."/>
            <person name="Malagnac F."/>
            <person name="Mello A."/>
            <person name="Molinier V."/>
            <person name="Miyauchi S."/>
            <person name="Poulain J."/>
            <person name="Riccioni C."/>
            <person name="Rubini A."/>
            <person name="Sitrit Y."/>
            <person name="Splivallo R."/>
            <person name="Traeger S."/>
            <person name="Wang M."/>
            <person name="Zifcakova L."/>
            <person name="Wipf D."/>
            <person name="Zambonelli A."/>
            <person name="Paolocci F."/>
            <person name="Nowrousian M."/>
            <person name="Ottonello S."/>
            <person name="Baldrian P."/>
            <person name="Spatafora J.W."/>
            <person name="Henrissat B."/>
            <person name="Nagy L.G."/>
            <person name="Aury J.M."/>
            <person name="Wincker P."/>
            <person name="Grigoriev I.V."/>
            <person name="Bonfante P."/>
            <person name="Martin F.M."/>
        </authorList>
    </citation>
    <scope>NUCLEOTIDE SEQUENCE [LARGE SCALE GENOMIC DNA]</scope>
    <source>
        <strain evidence="8 9">ATCC MYA-4762</strain>
    </source>
</reference>
<evidence type="ECO:0000256" key="2">
    <source>
        <dbReference type="ARBA" id="ARBA00022723"/>
    </source>
</evidence>
<evidence type="ECO:0000256" key="1">
    <source>
        <dbReference type="ARBA" id="ARBA00022722"/>
    </source>
</evidence>
<keyword evidence="3 5" id="KW-0378">Hydrolase</keyword>
<keyword evidence="5" id="KW-0234">DNA repair</keyword>
<comment type="catalytic activity">
    <reaction evidence="5">
        <text>Hydrolytically removes 5'-nucleotides successively from the 3'-hydroxy termini of 3'-hydroxy-terminated oligonucleotides.</text>
        <dbReference type="EC" id="3.1.4.1"/>
    </reaction>
</comment>
<name>A0A3N4LGR9_9PEZI</name>
<dbReference type="Pfam" id="PF08774">
    <property type="entry name" value="VRR_NUC"/>
    <property type="match status" value="1"/>
</dbReference>
<keyword evidence="2 5" id="KW-0479">Metal-binding</keyword>
<dbReference type="Proteomes" id="UP000267821">
    <property type="component" value="Unassembled WGS sequence"/>
</dbReference>
<dbReference type="GO" id="GO:0036297">
    <property type="term" value="P:interstrand cross-link repair"/>
    <property type="evidence" value="ECO:0007669"/>
    <property type="project" value="InterPro"/>
</dbReference>
<comment type="subcellular location">
    <subcellularLocation>
        <location evidence="5">Nucleus</location>
    </subcellularLocation>
</comment>
<dbReference type="SMART" id="SM00990">
    <property type="entry name" value="VRR_NUC"/>
    <property type="match status" value="1"/>
</dbReference>
<dbReference type="GO" id="GO:0046872">
    <property type="term" value="F:metal ion binding"/>
    <property type="evidence" value="ECO:0007669"/>
    <property type="project" value="UniProtKB-KW"/>
</dbReference>
<comment type="cofactor">
    <cofactor evidence="5">
        <name>Mg(2+)</name>
        <dbReference type="ChEBI" id="CHEBI:18420"/>
    </cofactor>
    <cofactor evidence="5">
        <name>Mn(2+)</name>
        <dbReference type="ChEBI" id="CHEBI:29035"/>
    </cofactor>
</comment>
<evidence type="ECO:0000256" key="4">
    <source>
        <dbReference type="ARBA" id="ARBA00022842"/>
    </source>
</evidence>
<dbReference type="GO" id="GO:0004528">
    <property type="term" value="F:phosphodiesterase I activity"/>
    <property type="evidence" value="ECO:0007669"/>
    <property type="project" value="UniProtKB-EC"/>
</dbReference>
<dbReference type="InterPro" id="IPR049125">
    <property type="entry name" value="FAN1-like_WH"/>
</dbReference>
<dbReference type="EMBL" id="ML121582">
    <property type="protein sequence ID" value="RPB19861.1"/>
    <property type="molecule type" value="Genomic_DNA"/>
</dbReference>
<gene>
    <name evidence="8" type="ORF">L211DRAFT_858936</name>
</gene>
<comment type="similarity">
    <text evidence="5">Belongs to the FAN1 family.</text>
</comment>
<dbReference type="GO" id="GO:0017108">
    <property type="term" value="F:5'-flap endonuclease activity"/>
    <property type="evidence" value="ECO:0007669"/>
    <property type="project" value="TreeGrafter"/>
</dbReference>
<dbReference type="STRING" id="1051890.A0A3N4LGR9"/>
<evidence type="ECO:0000313" key="9">
    <source>
        <dbReference type="Proteomes" id="UP000267821"/>
    </source>
</evidence>
<dbReference type="GO" id="GO:0070336">
    <property type="term" value="F:flap-structured DNA binding"/>
    <property type="evidence" value="ECO:0007669"/>
    <property type="project" value="TreeGrafter"/>
</dbReference>
<dbReference type="PANTHER" id="PTHR15749">
    <property type="entry name" value="FANCONI-ASSOCIATED NUCLEASE 1"/>
    <property type="match status" value="1"/>
</dbReference>
<dbReference type="InterPro" id="IPR014883">
    <property type="entry name" value="VRR_NUC"/>
</dbReference>
<evidence type="ECO:0000256" key="5">
    <source>
        <dbReference type="RuleBase" id="RU365033"/>
    </source>
</evidence>
<dbReference type="GO" id="GO:0005634">
    <property type="term" value="C:nucleus"/>
    <property type="evidence" value="ECO:0007669"/>
    <property type="project" value="UniProtKB-SubCell"/>
</dbReference>
<accession>A0A3N4LGR9</accession>
<evidence type="ECO:0000313" key="8">
    <source>
        <dbReference type="EMBL" id="RPB19861.1"/>
    </source>
</evidence>
<dbReference type="Pfam" id="PF21315">
    <property type="entry name" value="FAN1_HTH"/>
    <property type="match status" value="1"/>
</dbReference>
<evidence type="ECO:0000256" key="6">
    <source>
        <dbReference type="SAM" id="MobiDB-lite"/>
    </source>
</evidence>
<dbReference type="AlphaFoldDB" id="A0A3N4LGR9"/>
<keyword evidence="5" id="KW-0464">Manganese</keyword>
<sequence length="761" mass="87016">MLEAPPGQRTSNATTAGDSISDPNDVDTHTNETSGEKHWLDGGLTSSFPPVEDLEGSDVPTNSADEGVPGRKPYTSSLYTDAFNLALNTVLAEEFHLFSEQETEIFQKYRLLPYEAQYLYVRLFLRKSATWFRLNKLGYHSDILDINAACSVLWSPQVGLADHYDAIDTLDEAVSLLTLEELKLIGKDEKFTGCTTKSQLISALKKAATSQGRLRGGGQLSISFDGNGAKYIKKILEITASGPCIRLHPTAATLFNRVHLVFYRSTEYSDDSLKTLILARTSKRNFPKYIVSRTANIFPSHEVLVEFEESIKLQAQVDGILEGNGVPTKDGLQQVLDIAEGVYLHWLELVQQERNKVKSMTDKGFALDTPSSGNENEILIERIYLRRFSPAWVLTRIVHKYLHPLARFKMYLREHEVLSQLLSQRFYHTARRGAWYQRKALIEERYMAAISPSPSNLSETERKKKWLKIALDTCCKGLQDPLTHIIFHYDLQKRITKLEQKLKIPKREQHDFGYARLLKPTERTIFGTRIQREPTPTSPTNLGRKTVWLDPDLAANKSECSVEEMCLSHYRSLGWKGYHCEGSLLRTLFAYLFYDILFLYVPNVFETEYQTCPLDLVTDAFYPARASEINHRLVEIGNGGAKMLVREVWERERERETCVVGLDWRYEITDLEEIVECIPGEVLAVMCKVMCQEYQQRGGGMPDLFLWNFERKELKSDNDRLSDTQRLWIHVLSSAGIKVELCHALAKERKPGDELQEEETQ</sequence>
<keyword evidence="5" id="KW-0539">Nucleus</keyword>
<keyword evidence="1 5" id="KW-0540">Nuclease</keyword>
<dbReference type="OrthoDB" id="76364at2759"/>
<dbReference type="PANTHER" id="PTHR15749:SF4">
    <property type="entry name" value="FANCONI-ASSOCIATED NUCLEASE 1"/>
    <property type="match status" value="1"/>
</dbReference>
<dbReference type="InterPro" id="IPR033315">
    <property type="entry name" value="Fan1-like"/>
</dbReference>
<dbReference type="EC" id="3.1.4.1" evidence="5"/>
<dbReference type="InterPro" id="IPR049126">
    <property type="entry name" value="FAN1-like_TPR"/>
</dbReference>
<proteinExistence type="inferred from homology"/>
<dbReference type="InterPro" id="IPR049132">
    <property type="entry name" value="FAN1-like_euk"/>
</dbReference>
<protein>
    <recommendedName>
        <fullName evidence="5">Fanconi-associated nuclease</fullName>
        <ecNumber evidence="5">3.1.4.1</ecNumber>
    </recommendedName>
</protein>
<dbReference type="Pfam" id="PF21170">
    <property type="entry name" value="FAN1_TPR"/>
    <property type="match status" value="1"/>
</dbReference>
<evidence type="ECO:0000256" key="3">
    <source>
        <dbReference type="ARBA" id="ARBA00022801"/>
    </source>
</evidence>
<feature type="region of interest" description="Disordered" evidence="6">
    <location>
        <begin position="1"/>
        <end position="71"/>
    </location>
</feature>
<keyword evidence="9" id="KW-1185">Reference proteome</keyword>
<organism evidence="8 9">
    <name type="scientific">Terfezia boudieri ATCC MYA-4762</name>
    <dbReference type="NCBI Taxonomy" id="1051890"/>
    <lineage>
        <taxon>Eukaryota</taxon>
        <taxon>Fungi</taxon>
        <taxon>Dikarya</taxon>
        <taxon>Ascomycota</taxon>
        <taxon>Pezizomycotina</taxon>
        <taxon>Pezizomycetes</taxon>
        <taxon>Pezizales</taxon>
        <taxon>Pezizaceae</taxon>
        <taxon>Terfezia</taxon>
    </lineage>
</organism>
<dbReference type="GO" id="GO:0008409">
    <property type="term" value="F:5'-3' exonuclease activity"/>
    <property type="evidence" value="ECO:0007669"/>
    <property type="project" value="TreeGrafter"/>
</dbReference>
<evidence type="ECO:0000259" key="7">
    <source>
        <dbReference type="SMART" id="SM00990"/>
    </source>
</evidence>
<dbReference type="CDD" id="cd22326">
    <property type="entry name" value="FAN1-like"/>
    <property type="match status" value="1"/>
</dbReference>
<keyword evidence="4 5" id="KW-0460">Magnesium</keyword>
<feature type="compositionally biased region" description="Polar residues" evidence="6">
    <location>
        <begin position="8"/>
        <end position="22"/>
    </location>
</feature>
<keyword evidence="5" id="KW-0227">DNA damage</keyword>